<dbReference type="RefSeq" id="WP_090839862.1">
    <property type="nucleotide sequence ID" value="NZ_FORM01000005.1"/>
</dbReference>
<evidence type="ECO:0000256" key="1">
    <source>
        <dbReference type="SAM" id="Phobius"/>
    </source>
</evidence>
<sequence>MNAKYENLQSTIKRKYSFKYKPEFKETFKTDIKNNQIIPLIIEVFEKLEWPIVYSNKTTIEAKRKNDWNKLTEKITVTKNASGRIEVHSKTLQGNFIDFGNNSKRTGLFIALFKKLATEYQQTGKLDELKTKLENENSWADYKIPSELPKPKVTSPPNLMLTLLGGMIIAILFGVIVAFLTVHFTYFIGVYELGLGLGIGYLFSQVLKSTNYLDFSITNIILGAIVVVMFITNQFTQYQIIISENNFTGLGFFEFIRLRIENGLSIKSLNTGWIGLILSYIFQMVFPFLIAISQIYISSSKTIIEKIPKKVLEYAIYLFEMEKSESEVRALLAEKGWSKKSDQDDVILAILEISGFNQMRRE</sequence>
<proteinExistence type="predicted"/>
<dbReference type="AlphaFoldDB" id="A0A1I3PML1"/>
<keyword evidence="1" id="KW-0812">Transmembrane</keyword>
<reference evidence="3" key="1">
    <citation type="submission" date="2016-10" db="EMBL/GenBank/DDBJ databases">
        <authorList>
            <person name="Varghese N."/>
            <person name="Submissions S."/>
        </authorList>
    </citation>
    <scope>NUCLEOTIDE SEQUENCE [LARGE SCALE GENOMIC DNA]</scope>
    <source>
        <strain evidence="3">DSM 28881</strain>
    </source>
</reference>
<keyword evidence="3" id="KW-1185">Reference proteome</keyword>
<keyword evidence="1" id="KW-1133">Transmembrane helix</keyword>
<feature type="transmembrane region" description="Helical" evidence="1">
    <location>
        <begin position="211"/>
        <end position="231"/>
    </location>
</feature>
<gene>
    <name evidence="2" type="ORF">SAMN05443431_105178</name>
</gene>
<dbReference type="STRING" id="1144750.SAMN05443431_105178"/>
<dbReference type="Proteomes" id="UP000199559">
    <property type="component" value="Unassembled WGS sequence"/>
</dbReference>
<protein>
    <submittedName>
        <fullName evidence="2">Uncharacterized protein</fullName>
    </submittedName>
</protein>
<dbReference type="EMBL" id="FORM01000005">
    <property type="protein sequence ID" value="SFJ22557.1"/>
    <property type="molecule type" value="Genomic_DNA"/>
</dbReference>
<feature type="transmembrane region" description="Helical" evidence="1">
    <location>
        <begin position="186"/>
        <end position="204"/>
    </location>
</feature>
<feature type="transmembrane region" description="Helical" evidence="1">
    <location>
        <begin position="159"/>
        <end position="180"/>
    </location>
</feature>
<accession>A0A1I3PML1</accession>
<evidence type="ECO:0000313" key="3">
    <source>
        <dbReference type="Proteomes" id="UP000199559"/>
    </source>
</evidence>
<name>A0A1I3PML1_9FLAO</name>
<keyword evidence="1" id="KW-0472">Membrane</keyword>
<feature type="transmembrane region" description="Helical" evidence="1">
    <location>
        <begin position="273"/>
        <end position="297"/>
    </location>
</feature>
<organism evidence="2 3">
    <name type="scientific">Olleya namhaensis</name>
    <dbReference type="NCBI Taxonomy" id="1144750"/>
    <lineage>
        <taxon>Bacteria</taxon>
        <taxon>Pseudomonadati</taxon>
        <taxon>Bacteroidota</taxon>
        <taxon>Flavobacteriia</taxon>
        <taxon>Flavobacteriales</taxon>
        <taxon>Flavobacteriaceae</taxon>
    </lineage>
</organism>
<evidence type="ECO:0000313" key="2">
    <source>
        <dbReference type="EMBL" id="SFJ22557.1"/>
    </source>
</evidence>